<keyword evidence="3" id="KW-1185">Reference proteome</keyword>
<feature type="signal peptide" evidence="1">
    <location>
        <begin position="1"/>
        <end position="18"/>
    </location>
</feature>
<sequence length="117" mass="12874">MRTLTLTVLLLTEAASMAARTPPTACTVQARLIGGRSALGQYRLEIRVPDTCPYGEERLARIFTRGGGRIPPVGYFRLGAGYPRKVSYWVFPGAKVQDRAAPNVWNTVPLEGAPAWW</sequence>
<evidence type="ECO:0000313" key="2">
    <source>
        <dbReference type="EMBL" id="GGL20416.1"/>
    </source>
</evidence>
<keyword evidence="1" id="KW-0732">Signal</keyword>
<protein>
    <submittedName>
        <fullName evidence="2">Uncharacterized protein</fullName>
    </submittedName>
</protein>
<proteinExistence type="predicted"/>
<accession>A0ABQ2FRR3</accession>
<name>A0ABQ2FRR3_9DEIO</name>
<dbReference type="RefSeq" id="WP_189071119.1">
    <property type="nucleotide sequence ID" value="NZ_BMPE01000040.1"/>
</dbReference>
<evidence type="ECO:0000313" key="3">
    <source>
        <dbReference type="Proteomes" id="UP000604341"/>
    </source>
</evidence>
<feature type="chain" id="PRO_5047164377" evidence="1">
    <location>
        <begin position="19"/>
        <end position="117"/>
    </location>
</feature>
<organism evidence="2 3">
    <name type="scientific">Deinococcus radiotolerans</name>
    <dbReference type="NCBI Taxonomy" id="1309407"/>
    <lineage>
        <taxon>Bacteria</taxon>
        <taxon>Thermotogati</taxon>
        <taxon>Deinococcota</taxon>
        <taxon>Deinococci</taxon>
        <taxon>Deinococcales</taxon>
        <taxon>Deinococcaceae</taxon>
        <taxon>Deinococcus</taxon>
    </lineage>
</organism>
<evidence type="ECO:0000256" key="1">
    <source>
        <dbReference type="SAM" id="SignalP"/>
    </source>
</evidence>
<reference evidence="3" key="1">
    <citation type="journal article" date="2019" name="Int. J. Syst. Evol. Microbiol.">
        <title>The Global Catalogue of Microorganisms (GCM) 10K type strain sequencing project: providing services to taxonomists for standard genome sequencing and annotation.</title>
        <authorList>
            <consortium name="The Broad Institute Genomics Platform"/>
            <consortium name="The Broad Institute Genome Sequencing Center for Infectious Disease"/>
            <person name="Wu L."/>
            <person name="Ma J."/>
        </authorList>
    </citation>
    <scope>NUCLEOTIDE SEQUENCE [LARGE SCALE GENOMIC DNA]</scope>
    <source>
        <strain evidence="3">JCM 19173</strain>
    </source>
</reference>
<dbReference type="Proteomes" id="UP000604341">
    <property type="component" value="Unassembled WGS sequence"/>
</dbReference>
<dbReference type="EMBL" id="BMPE01000040">
    <property type="protein sequence ID" value="GGL20416.1"/>
    <property type="molecule type" value="Genomic_DNA"/>
</dbReference>
<comment type="caution">
    <text evidence="2">The sequence shown here is derived from an EMBL/GenBank/DDBJ whole genome shotgun (WGS) entry which is preliminary data.</text>
</comment>
<gene>
    <name evidence="2" type="ORF">GCM10010844_44120</name>
</gene>